<evidence type="ECO:0000313" key="1">
    <source>
        <dbReference type="EMBL" id="XDU61523.1"/>
    </source>
</evidence>
<evidence type="ECO:0008006" key="2">
    <source>
        <dbReference type="Google" id="ProtNLM"/>
    </source>
</evidence>
<accession>A0AB39V1M7</accession>
<proteinExistence type="predicted"/>
<dbReference type="KEGG" id="lala:AB8B28_07645"/>
<dbReference type="RefSeq" id="WP_369715063.1">
    <property type="nucleotide sequence ID" value="NZ_CP165647.1"/>
</dbReference>
<sequence>MAKELKIVENSYDLENVRLGKTGIGRNYVIILMKATALYNGKN</sequence>
<protein>
    <recommendedName>
        <fullName evidence="2">Transposase</fullName>
    </recommendedName>
</protein>
<gene>
    <name evidence="1" type="ORF">AB8B28_07645</name>
</gene>
<dbReference type="EMBL" id="CP165647">
    <property type="protein sequence ID" value="XDU61523.1"/>
    <property type="molecule type" value="Genomic_DNA"/>
</dbReference>
<name>A0AB39V1M7_9FUSO</name>
<reference evidence="1" key="1">
    <citation type="submission" date="2024-07" db="EMBL/GenBank/DDBJ databases">
        <authorList>
            <person name="Li X.-J."/>
            <person name="Wang X."/>
        </authorList>
    </citation>
    <scope>NUCLEOTIDE SEQUENCE</scope>
    <source>
        <strain evidence="1">HSP-536</strain>
    </source>
</reference>
<organism evidence="1">
    <name type="scientific">Leptotrichia alba</name>
    <dbReference type="NCBI Taxonomy" id="3239304"/>
    <lineage>
        <taxon>Bacteria</taxon>
        <taxon>Fusobacteriati</taxon>
        <taxon>Fusobacteriota</taxon>
        <taxon>Fusobacteriia</taxon>
        <taxon>Fusobacteriales</taxon>
        <taxon>Leptotrichiaceae</taxon>
        <taxon>Leptotrichia</taxon>
    </lineage>
</organism>
<dbReference type="AlphaFoldDB" id="A0AB39V1M7"/>